<dbReference type="HOGENOM" id="CLU_1547751_0_0_1"/>
<accession>S7PTM5</accession>
<dbReference type="RefSeq" id="XP_007870935.1">
    <property type="nucleotide sequence ID" value="XM_007872744.1"/>
</dbReference>
<keyword evidence="2" id="KW-1185">Reference proteome</keyword>
<reference evidence="1 2" key="1">
    <citation type="journal article" date="2012" name="Science">
        <title>The Paleozoic origin of enzymatic lignin decomposition reconstructed from 31 fungal genomes.</title>
        <authorList>
            <person name="Floudas D."/>
            <person name="Binder M."/>
            <person name="Riley R."/>
            <person name="Barry K."/>
            <person name="Blanchette R.A."/>
            <person name="Henrissat B."/>
            <person name="Martinez A.T."/>
            <person name="Otillar R."/>
            <person name="Spatafora J.W."/>
            <person name="Yadav J.S."/>
            <person name="Aerts A."/>
            <person name="Benoit I."/>
            <person name="Boyd A."/>
            <person name="Carlson A."/>
            <person name="Copeland A."/>
            <person name="Coutinho P.M."/>
            <person name="de Vries R.P."/>
            <person name="Ferreira P."/>
            <person name="Findley K."/>
            <person name="Foster B."/>
            <person name="Gaskell J."/>
            <person name="Glotzer D."/>
            <person name="Gorecki P."/>
            <person name="Heitman J."/>
            <person name="Hesse C."/>
            <person name="Hori C."/>
            <person name="Igarashi K."/>
            <person name="Jurgens J.A."/>
            <person name="Kallen N."/>
            <person name="Kersten P."/>
            <person name="Kohler A."/>
            <person name="Kuees U."/>
            <person name="Kumar T.K.A."/>
            <person name="Kuo A."/>
            <person name="LaButti K."/>
            <person name="Larrondo L.F."/>
            <person name="Lindquist E."/>
            <person name="Ling A."/>
            <person name="Lombard V."/>
            <person name="Lucas S."/>
            <person name="Lundell T."/>
            <person name="Martin R."/>
            <person name="McLaughlin D.J."/>
            <person name="Morgenstern I."/>
            <person name="Morin E."/>
            <person name="Murat C."/>
            <person name="Nagy L.G."/>
            <person name="Nolan M."/>
            <person name="Ohm R.A."/>
            <person name="Patyshakuliyeva A."/>
            <person name="Rokas A."/>
            <person name="Ruiz-Duenas F.J."/>
            <person name="Sabat G."/>
            <person name="Salamov A."/>
            <person name="Samejima M."/>
            <person name="Schmutz J."/>
            <person name="Slot J.C."/>
            <person name="St John F."/>
            <person name="Stenlid J."/>
            <person name="Sun H."/>
            <person name="Sun S."/>
            <person name="Syed K."/>
            <person name="Tsang A."/>
            <person name="Wiebenga A."/>
            <person name="Young D."/>
            <person name="Pisabarro A."/>
            <person name="Eastwood D.C."/>
            <person name="Martin F."/>
            <person name="Cullen D."/>
            <person name="Grigoriev I.V."/>
            <person name="Hibbett D.S."/>
        </authorList>
    </citation>
    <scope>NUCLEOTIDE SEQUENCE [LARGE SCALE GENOMIC DNA]</scope>
    <source>
        <strain evidence="1 2">ATCC 11539</strain>
    </source>
</reference>
<dbReference type="AlphaFoldDB" id="S7PTM5"/>
<sequence>MSLTVVNNARLVAVEDDDGRVTVASIKTEEIADGFKPRFQILSGSASHDTSLPSPRVGPLHLIVAGPRKPQSSQDRPITLGLYMFFSRLFFHVPSVPPLVVAIRKTPLFLQPTSRRVPSCDKIWRPTIAHFSQGQTVCNVPRTYGECRNGSVGSYNLAAQDDTPLSLARRGRL</sequence>
<evidence type="ECO:0000313" key="1">
    <source>
        <dbReference type="EMBL" id="EPQ50677.1"/>
    </source>
</evidence>
<protein>
    <submittedName>
        <fullName evidence="1">Uncharacterized protein</fullName>
    </submittedName>
</protein>
<organism evidence="1 2">
    <name type="scientific">Gloeophyllum trabeum (strain ATCC 11539 / FP-39264 / Madison 617)</name>
    <name type="common">Brown rot fungus</name>
    <dbReference type="NCBI Taxonomy" id="670483"/>
    <lineage>
        <taxon>Eukaryota</taxon>
        <taxon>Fungi</taxon>
        <taxon>Dikarya</taxon>
        <taxon>Basidiomycota</taxon>
        <taxon>Agaricomycotina</taxon>
        <taxon>Agaricomycetes</taxon>
        <taxon>Gloeophyllales</taxon>
        <taxon>Gloeophyllaceae</taxon>
        <taxon>Gloeophyllum</taxon>
    </lineage>
</organism>
<name>S7PTM5_GLOTA</name>
<dbReference type="EMBL" id="KB469314">
    <property type="protein sequence ID" value="EPQ50677.1"/>
    <property type="molecule type" value="Genomic_DNA"/>
</dbReference>
<gene>
    <name evidence="1" type="ORF">GLOTRDRAFT_133781</name>
</gene>
<dbReference type="KEGG" id="gtr:GLOTRDRAFT_133781"/>
<evidence type="ECO:0000313" key="2">
    <source>
        <dbReference type="Proteomes" id="UP000030669"/>
    </source>
</evidence>
<proteinExistence type="predicted"/>
<dbReference type="Proteomes" id="UP000030669">
    <property type="component" value="Unassembled WGS sequence"/>
</dbReference>
<dbReference type="GeneID" id="19302794"/>